<gene>
    <name evidence="1" type="ORF">BW730_17870</name>
</gene>
<dbReference type="Pfam" id="PF00300">
    <property type="entry name" value="His_Phos_1"/>
    <property type="match status" value="1"/>
</dbReference>
<evidence type="ECO:0000313" key="2">
    <source>
        <dbReference type="Proteomes" id="UP000188145"/>
    </source>
</evidence>
<evidence type="ECO:0000313" key="1">
    <source>
        <dbReference type="EMBL" id="AQP49457.1"/>
    </source>
</evidence>
<proteinExistence type="predicted"/>
<dbReference type="SUPFAM" id="SSF53254">
    <property type="entry name" value="Phosphoglycerate mutase-like"/>
    <property type="match status" value="1"/>
</dbReference>
<dbReference type="KEGG" id="tes:BW730_17870"/>
<dbReference type="InterPro" id="IPR029033">
    <property type="entry name" value="His_PPase_superfam"/>
</dbReference>
<dbReference type="Proteomes" id="UP000188145">
    <property type="component" value="Chromosome"/>
</dbReference>
<accession>A0A1Q2CTM2</accession>
<dbReference type="CDD" id="cd07067">
    <property type="entry name" value="HP_PGM_like"/>
    <property type="match status" value="1"/>
</dbReference>
<sequence>MRRLVLMRHAKTESHNLDGDHSRHLTKGGIQDAQDAGVALRALGIDSALVSTATRTRETFTHLGLDVAPHFLDDLYFGGTDTAARLIAATPDTTQALLVVGHAPTIPDLAATLLFASDPSEADGVGGWFPTSAYSTFTFDGSWKDLFGDSPLGYEGTVRRH</sequence>
<name>A0A1Q2CTM2_9ACTN</name>
<keyword evidence="2" id="KW-1185">Reference proteome</keyword>
<dbReference type="InterPro" id="IPR013078">
    <property type="entry name" value="His_Pase_superF_clade-1"/>
</dbReference>
<evidence type="ECO:0008006" key="3">
    <source>
        <dbReference type="Google" id="ProtNLM"/>
    </source>
</evidence>
<dbReference type="Gene3D" id="3.40.50.1240">
    <property type="entry name" value="Phosphoglycerate mutase-like"/>
    <property type="match status" value="1"/>
</dbReference>
<dbReference type="SMART" id="SM00855">
    <property type="entry name" value="PGAM"/>
    <property type="match status" value="1"/>
</dbReference>
<dbReference type="AlphaFoldDB" id="A0A1Q2CTM2"/>
<dbReference type="STRING" id="1332264.BW730_17870"/>
<dbReference type="OrthoDB" id="9810154at2"/>
<reference evidence="2" key="1">
    <citation type="submission" date="2017-02" db="EMBL/GenBank/DDBJ databases">
        <title>Tessaracoccus aquaemaris sp. nov., isolated from the intestine of a Korean rockfish, Sebastes schlegelii, in a marine aquaculture pond.</title>
        <authorList>
            <person name="Tak E.J."/>
            <person name="Bae J.-W."/>
        </authorList>
    </citation>
    <scope>NUCLEOTIDE SEQUENCE [LARGE SCALE GENOMIC DNA]</scope>
    <source>
        <strain evidence="2">NSG39</strain>
    </source>
</reference>
<organism evidence="1 2">
    <name type="scientific">Tessaracoccus aquimaris</name>
    <dbReference type="NCBI Taxonomy" id="1332264"/>
    <lineage>
        <taxon>Bacteria</taxon>
        <taxon>Bacillati</taxon>
        <taxon>Actinomycetota</taxon>
        <taxon>Actinomycetes</taxon>
        <taxon>Propionibacteriales</taxon>
        <taxon>Propionibacteriaceae</taxon>
        <taxon>Tessaracoccus</taxon>
    </lineage>
</organism>
<dbReference type="RefSeq" id="WP_158522727.1">
    <property type="nucleotide sequence ID" value="NZ_CP019606.1"/>
</dbReference>
<dbReference type="EMBL" id="CP019606">
    <property type="protein sequence ID" value="AQP49457.1"/>
    <property type="molecule type" value="Genomic_DNA"/>
</dbReference>
<protein>
    <recommendedName>
        <fullName evidence="3">Phosphohistidine phosphatase</fullName>
    </recommendedName>
</protein>